<evidence type="ECO:0000256" key="2">
    <source>
        <dbReference type="ARBA" id="ARBA00023015"/>
    </source>
</evidence>
<dbReference type="PANTHER" id="PTHR43133:SF8">
    <property type="entry name" value="RNA POLYMERASE SIGMA FACTOR HI_1459-RELATED"/>
    <property type="match status" value="1"/>
</dbReference>
<dbReference type="SUPFAM" id="SSF88946">
    <property type="entry name" value="Sigma2 domain of RNA polymerase sigma factors"/>
    <property type="match status" value="1"/>
</dbReference>
<proteinExistence type="inferred from homology"/>
<dbReference type="AlphaFoldDB" id="A0AAQ3LD42"/>
<dbReference type="InterPro" id="IPR014284">
    <property type="entry name" value="RNA_pol_sigma-70_dom"/>
</dbReference>
<keyword evidence="2 6" id="KW-0805">Transcription regulation</keyword>
<dbReference type="SUPFAM" id="SSF88659">
    <property type="entry name" value="Sigma3 and sigma4 domains of RNA polymerase sigma factors"/>
    <property type="match status" value="1"/>
</dbReference>
<dbReference type="InterPro" id="IPR000838">
    <property type="entry name" value="RNA_pol_sigma70_ECF_CS"/>
</dbReference>
<dbReference type="EMBL" id="CP136920">
    <property type="protein sequence ID" value="WOO42234.1"/>
    <property type="molecule type" value="Genomic_DNA"/>
</dbReference>
<reference evidence="9 10" key="1">
    <citation type="submission" date="2023-10" db="EMBL/GenBank/DDBJ databases">
        <title>Rubellicoccus peritrichatus gen. nov., sp. nov., isolated from an algae of coral reef tank.</title>
        <authorList>
            <person name="Luo J."/>
        </authorList>
    </citation>
    <scope>NUCLEOTIDE SEQUENCE [LARGE SCALE GENOMIC DNA]</scope>
    <source>
        <strain evidence="9 10">CR14</strain>
    </source>
</reference>
<dbReference type="NCBIfam" id="TIGR02937">
    <property type="entry name" value="sigma70-ECF"/>
    <property type="match status" value="1"/>
</dbReference>
<dbReference type="GO" id="GO:0016987">
    <property type="term" value="F:sigma factor activity"/>
    <property type="evidence" value="ECO:0007669"/>
    <property type="project" value="UniProtKB-KW"/>
</dbReference>
<feature type="domain" description="RNA polymerase sigma factor 70 region 4 type 2" evidence="8">
    <location>
        <begin position="148"/>
        <end position="200"/>
    </location>
</feature>
<dbReference type="CDD" id="cd06171">
    <property type="entry name" value="Sigma70_r4"/>
    <property type="match status" value="1"/>
</dbReference>
<evidence type="ECO:0000256" key="4">
    <source>
        <dbReference type="ARBA" id="ARBA00023125"/>
    </source>
</evidence>
<dbReference type="Pfam" id="PF08281">
    <property type="entry name" value="Sigma70_r4_2"/>
    <property type="match status" value="1"/>
</dbReference>
<evidence type="ECO:0000259" key="8">
    <source>
        <dbReference type="Pfam" id="PF08281"/>
    </source>
</evidence>
<evidence type="ECO:0000256" key="3">
    <source>
        <dbReference type="ARBA" id="ARBA00023082"/>
    </source>
</evidence>
<keyword evidence="3 6" id="KW-0731">Sigma factor</keyword>
<dbReference type="PROSITE" id="PS01063">
    <property type="entry name" value="SIGMA70_ECF"/>
    <property type="match status" value="1"/>
</dbReference>
<evidence type="ECO:0000259" key="7">
    <source>
        <dbReference type="Pfam" id="PF04542"/>
    </source>
</evidence>
<dbReference type="Proteomes" id="UP001304300">
    <property type="component" value="Chromosome"/>
</dbReference>
<dbReference type="InterPro" id="IPR007627">
    <property type="entry name" value="RNA_pol_sigma70_r2"/>
</dbReference>
<gene>
    <name evidence="9" type="ORF">RZN69_03970</name>
</gene>
<dbReference type="Gene3D" id="1.10.1740.10">
    <property type="match status" value="1"/>
</dbReference>
<evidence type="ECO:0000313" key="10">
    <source>
        <dbReference type="Proteomes" id="UP001304300"/>
    </source>
</evidence>
<accession>A0AAQ3LD42</accession>
<protein>
    <recommendedName>
        <fullName evidence="6">RNA polymerase sigma factor</fullName>
    </recommendedName>
</protein>
<name>A0AAQ3LD42_9BACT</name>
<keyword evidence="4 6" id="KW-0238">DNA-binding</keyword>
<dbReference type="GO" id="GO:0003677">
    <property type="term" value="F:DNA binding"/>
    <property type="evidence" value="ECO:0007669"/>
    <property type="project" value="UniProtKB-KW"/>
</dbReference>
<dbReference type="InterPro" id="IPR039425">
    <property type="entry name" value="RNA_pol_sigma-70-like"/>
</dbReference>
<comment type="similarity">
    <text evidence="1 6">Belongs to the sigma-70 factor family. ECF subfamily.</text>
</comment>
<feature type="domain" description="RNA polymerase sigma-70 region 2" evidence="7">
    <location>
        <begin position="53"/>
        <end position="120"/>
    </location>
</feature>
<evidence type="ECO:0000256" key="6">
    <source>
        <dbReference type="RuleBase" id="RU000716"/>
    </source>
</evidence>
<dbReference type="InterPro" id="IPR013324">
    <property type="entry name" value="RNA_pol_sigma_r3/r4-like"/>
</dbReference>
<dbReference type="InterPro" id="IPR013325">
    <property type="entry name" value="RNA_pol_sigma_r2"/>
</dbReference>
<dbReference type="InterPro" id="IPR036388">
    <property type="entry name" value="WH-like_DNA-bd_sf"/>
</dbReference>
<evidence type="ECO:0000256" key="5">
    <source>
        <dbReference type="ARBA" id="ARBA00023163"/>
    </source>
</evidence>
<dbReference type="RefSeq" id="WP_317834738.1">
    <property type="nucleotide sequence ID" value="NZ_CP136920.1"/>
</dbReference>
<evidence type="ECO:0000313" key="9">
    <source>
        <dbReference type="EMBL" id="WOO42234.1"/>
    </source>
</evidence>
<sequence length="212" mass="24143">MSATVTAILPTWLSTGSRLTVDTMAESEATAVDEDAELLLRVAAGDDSAMRPIVERWQGPLINFFYRSLRSVEASEDLAQTVFVRVYRAAPKYEPRAKFSTFLFHIARRLLINEFRRQSRKPLETVDPADLTGATEGREKLDLMEIEEAFELALQTLPENHRTAILLFKQQEMSYEQIAESMDASVTAVKSWIHRARQKLKEQLSDFYPNAS</sequence>
<dbReference type="Gene3D" id="1.10.10.10">
    <property type="entry name" value="Winged helix-like DNA-binding domain superfamily/Winged helix DNA-binding domain"/>
    <property type="match status" value="1"/>
</dbReference>
<keyword evidence="5 6" id="KW-0804">Transcription</keyword>
<dbReference type="PANTHER" id="PTHR43133">
    <property type="entry name" value="RNA POLYMERASE ECF-TYPE SIGMA FACTO"/>
    <property type="match status" value="1"/>
</dbReference>
<organism evidence="9 10">
    <name type="scientific">Rubellicoccus peritrichatus</name>
    <dbReference type="NCBI Taxonomy" id="3080537"/>
    <lineage>
        <taxon>Bacteria</taxon>
        <taxon>Pseudomonadati</taxon>
        <taxon>Verrucomicrobiota</taxon>
        <taxon>Opitutia</taxon>
        <taxon>Puniceicoccales</taxon>
        <taxon>Cerasicoccaceae</taxon>
        <taxon>Rubellicoccus</taxon>
    </lineage>
</organism>
<dbReference type="InterPro" id="IPR013249">
    <property type="entry name" value="RNA_pol_sigma70_r4_t2"/>
</dbReference>
<keyword evidence="10" id="KW-1185">Reference proteome</keyword>
<dbReference type="Pfam" id="PF04542">
    <property type="entry name" value="Sigma70_r2"/>
    <property type="match status" value="1"/>
</dbReference>
<dbReference type="GO" id="GO:0006352">
    <property type="term" value="P:DNA-templated transcription initiation"/>
    <property type="evidence" value="ECO:0007669"/>
    <property type="project" value="InterPro"/>
</dbReference>
<evidence type="ECO:0000256" key="1">
    <source>
        <dbReference type="ARBA" id="ARBA00010641"/>
    </source>
</evidence>
<dbReference type="KEGG" id="puo:RZN69_03970"/>